<dbReference type="EMBL" id="MU277224">
    <property type="protein sequence ID" value="KAI0059743.1"/>
    <property type="molecule type" value="Genomic_DNA"/>
</dbReference>
<proteinExistence type="predicted"/>
<sequence>MFPGRLPSLLNVVQLTAIITSSLAIAFALFSLIRHRIRQMVLWQLPGPPSPSILVGNLNQMFDPAAGLRFRDEVRKKYGSVSRFNGILGDQMLLISDPKALAAILVKSQDSFQRDEWFIELFRHSIGPGLFSSSGALHRRQRKVLNPIFSTQQMRALAPLLQTITSQLRDALHARLAAGQGPQELEMVDWFGRLGLEMIAQGGLGHTFDSFAPRAPANAFKTAVEDFLPLVARLQTLLPLFPLVSGWPPALLRRSAALLPLPDVQRFVDISETLCGAARRLFEEKKARMERGEEDAVSGGRDIVSVLMKANASAKAEHKIEDDEVMSHMLTLLGAATETSSAALARMAHVLAEHQDAQDRLRAELNAAGADELANDQLMELPYLDAICRETLRLCAPPLSSEGDRSCADVTVPLSRPIDGPAGLQSAFVIPRDTIVMVDILSANCDPHIWGPDADVWRPERWLAPLPDSVADAHMPGVYSNMLTFLGGGTSCIGFKLSELEIKIALSQLVRAFRFLPSKTEIVWRVGIVTTPSVKGSTTITPEMPMMVERI</sequence>
<dbReference type="Proteomes" id="UP000814140">
    <property type="component" value="Unassembled WGS sequence"/>
</dbReference>
<accession>A0ACB8STB0</accession>
<reference evidence="1" key="2">
    <citation type="journal article" date="2022" name="New Phytol.">
        <title>Evolutionary transition to the ectomycorrhizal habit in the genomes of a hyperdiverse lineage of mushroom-forming fungi.</title>
        <authorList>
            <person name="Looney B."/>
            <person name="Miyauchi S."/>
            <person name="Morin E."/>
            <person name="Drula E."/>
            <person name="Courty P.E."/>
            <person name="Kohler A."/>
            <person name="Kuo A."/>
            <person name="LaButti K."/>
            <person name="Pangilinan J."/>
            <person name="Lipzen A."/>
            <person name="Riley R."/>
            <person name="Andreopoulos W."/>
            <person name="He G."/>
            <person name="Johnson J."/>
            <person name="Nolan M."/>
            <person name="Tritt A."/>
            <person name="Barry K.W."/>
            <person name="Grigoriev I.V."/>
            <person name="Nagy L.G."/>
            <person name="Hibbett D."/>
            <person name="Henrissat B."/>
            <person name="Matheny P.B."/>
            <person name="Labbe J."/>
            <person name="Martin F.M."/>
        </authorList>
    </citation>
    <scope>NUCLEOTIDE SEQUENCE</scope>
    <source>
        <strain evidence="1">HHB10654</strain>
    </source>
</reference>
<comment type="caution">
    <text evidence="1">The sequence shown here is derived from an EMBL/GenBank/DDBJ whole genome shotgun (WGS) entry which is preliminary data.</text>
</comment>
<evidence type="ECO:0000313" key="2">
    <source>
        <dbReference type="Proteomes" id="UP000814140"/>
    </source>
</evidence>
<gene>
    <name evidence="1" type="ORF">BV25DRAFT_1808630</name>
</gene>
<keyword evidence="2" id="KW-1185">Reference proteome</keyword>
<organism evidence="1 2">
    <name type="scientific">Artomyces pyxidatus</name>
    <dbReference type="NCBI Taxonomy" id="48021"/>
    <lineage>
        <taxon>Eukaryota</taxon>
        <taxon>Fungi</taxon>
        <taxon>Dikarya</taxon>
        <taxon>Basidiomycota</taxon>
        <taxon>Agaricomycotina</taxon>
        <taxon>Agaricomycetes</taxon>
        <taxon>Russulales</taxon>
        <taxon>Auriscalpiaceae</taxon>
        <taxon>Artomyces</taxon>
    </lineage>
</organism>
<reference evidence="1" key="1">
    <citation type="submission" date="2021-03" db="EMBL/GenBank/DDBJ databases">
        <authorList>
            <consortium name="DOE Joint Genome Institute"/>
            <person name="Ahrendt S."/>
            <person name="Looney B.P."/>
            <person name="Miyauchi S."/>
            <person name="Morin E."/>
            <person name="Drula E."/>
            <person name="Courty P.E."/>
            <person name="Chicoki N."/>
            <person name="Fauchery L."/>
            <person name="Kohler A."/>
            <person name="Kuo A."/>
            <person name="Labutti K."/>
            <person name="Pangilinan J."/>
            <person name="Lipzen A."/>
            <person name="Riley R."/>
            <person name="Andreopoulos W."/>
            <person name="He G."/>
            <person name="Johnson J."/>
            <person name="Barry K.W."/>
            <person name="Grigoriev I.V."/>
            <person name="Nagy L."/>
            <person name="Hibbett D."/>
            <person name="Henrissat B."/>
            <person name="Matheny P.B."/>
            <person name="Labbe J."/>
            <person name="Martin F."/>
        </authorList>
    </citation>
    <scope>NUCLEOTIDE SEQUENCE</scope>
    <source>
        <strain evidence="1">HHB10654</strain>
    </source>
</reference>
<evidence type="ECO:0000313" key="1">
    <source>
        <dbReference type="EMBL" id="KAI0059743.1"/>
    </source>
</evidence>
<protein>
    <submittedName>
        <fullName evidence="1">Cytochrome P450</fullName>
    </submittedName>
</protein>
<name>A0ACB8STB0_9AGAM</name>